<dbReference type="AlphaFoldDB" id="A0A644XFH8"/>
<protein>
    <submittedName>
        <fullName evidence="1">Uncharacterized protein</fullName>
    </submittedName>
</protein>
<sequence length="48" mass="5404">MMSFNFIHLAVDTASTNIGMCEYVEVIYSITSLDKLVSRTIAKESFIN</sequence>
<proteinExistence type="predicted"/>
<dbReference type="EMBL" id="VSSQ01002346">
    <property type="protein sequence ID" value="MPM14839.1"/>
    <property type="molecule type" value="Genomic_DNA"/>
</dbReference>
<name>A0A644XFH8_9ZZZZ</name>
<accession>A0A644XFH8</accession>
<organism evidence="1">
    <name type="scientific">bioreactor metagenome</name>
    <dbReference type="NCBI Taxonomy" id="1076179"/>
    <lineage>
        <taxon>unclassified sequences</taxon>
        <taxon>metagenomes</taxon>
        <taxon>ecological metagenomes</taxon>
    </lineage>
</organism>
<comment type="caution">
    <text evidence="1">The sequence shown here is derived from an EMBL/GenBank/DDBJ whole genome shotgun (WGS) entry which is preliminary data.</text>
</comment>
<reference evidence="1" key="1">
    <citation type="submission" date="2019-08" db="EMBL/GenBank/DDBJ databases">
        <authorList>
            <person name="Kucharzyk K."/>
            <person name="Murdoch R.W."/>
            <person name="Higgins S."/>
            <person name="Loffler F."/>
        </authorList>
    </citation>
    <scope>NUCLEOTIDE SEQUENCE</scope>
</reference>
<evidence type="ECO:0000313" key="1">
    <source>
        <dbReference type="EMBL" id="MPM14839.1"/>
    </source>
</evidence>
<gene>
    <name evidence="1" type="ORF">SDC9_61203</name>
</gene>